<dbReference type="EMBL" id="HE797114">
    <property type="protein sequence ID" value="CCM03418.1"/>
    <property type="molecule type" value="Genomic_DNA"/>
</dbReference>
<keyword evidence="2" id="KW-1185">Reference proteome</keyword>
<dbReference type="GeneID" id="24098329"/>
<dbReference type="RefSeq" id="XP_012182701.1">
    <property type="nucleotide sequence ID" value="XM_012327311.1"/>
</dbReference>
<protein>
    <recommendedName>
        <fullName evidence="3">F-box domain-containing protein</fullName>
    </recommendedName>
</protein>
<sequence length="452" mass="50204">MTFVPATLILPLSPPHNGVPLELEVVAEAGEIHARGDRGGAQSPSAFVATRGGHQRYDLLPGRSIGLPTEVWWKVIDFVADDIWHTETGGNQLRELARVNQACHTRCRVRAEERLDVIDRDKKEVYRLIRRLDEHPDRYGRIKTVRFVNGKISTFGSLAILMAGKLPNVEMLELKSGSLTWFHCDWEPGQLHSRIFLHVRAAFESVTTLHLFWILFPSAAVFGRLIHALPRLGSLTCNGVRFKNPSVMPGPVASPLRLATVGLFESPDVVDFLVQSGPGAFFLHQVVVGPQRGKGSRLVTVAAHSLSSFHLRIDWSIAQDLNDLDLGLLPDLTPAQNLCALSVSISSISFSPQWLERALPRASLPNLRELEISVDLQGDDQRRSNFDEFDDDSYVHIDGVLSGPLFPTLQKITFCLQCCVTPSEVMSVTSEVSWRTHFSSKLPLLHASGRLL</sequence>
<dbReference type="HOGENOM" id="CLU_036316_0_2_1"/>
<reference evidence="1 2" key="1">
    <citation type="journal article" date="2012" name="Appl. Environ. Microbiol.">
        <title>Short-read sequencing for genomic analysis of the brown rot fungus Fibroporia radiculosa.</title>
        <authorList>
            <person name="Tang J.D."/>
            <person name="Perkins A.D."/>
            <person name="Sonstegard T.S."/>
            <person name="Schroeder S.G."/>
            <person name="Burgess S.C."/>
            <person name="Diehl S.V."/>
        </authorList>
    </citation>
    <scope>NUCLEOTIDE SEQUENCE [LARGE SCALE GENOMIC DNA]</scope>
    <source>
        <strain evidence="1 2">TFFH 294</strain>
    </source>
</reference>
<evidence type="ECO:0000313" key="1">
    <source>
        <dbReference type="EMBL" id="CCM03418.1"/>
    </source>
</evidence>
<dbReference type="AlphaFoldDB" id="J4G9P9"/>
<name>J4G9P9_9APHY</name>
<dbReference type="InParanoid" id="J4G9P9"/>
<organism evidence="1 2">
    <name type="scientific">Fibroporia radiculosa</name>
    <dbReference type="NCBI Taxonomy" id="599839"/>
    <lineage>
        <taxon>Eukaryota</taxon>
        <taxon>Fungi</taxon>
        <taxon>Dikarya</taxon>
        <taxon>Basidiomycota</taxon>
        <taxon>Agaricomycotina</taxon>
        <taxon>Agaricomycetes</taxon>
        <taxon>Polyporales</taxon>
        <taxon>Fibroporiaceae</taxon>
        <taxon>Fibroporia</taxon>
    </lineage>
</organism>
<evidence type="ECO:0000313" key="2">
    <source>
        <dbReference type="Proteomes" id="UP000006352"/>
    </source>
</evidence>
<gene>
    <name evidence="1" type="ORF">FIBRA_05549</name>
</gene>
<dbReference type="OrthoDB" id="2817417at2759"/>
<evidence type="ECO:0008006" key="3">
    <source>
        <dbReference type="Google" id="ProtNLM"/>
    </source>
</evidence>
<accession>J4G9P9</accession>
<dbReference type="Proteomes" id="UP000006352">
    <property type="component" value="Unassembled WGS sequence"/>
</dbReference>
<proteinExistence type="predicted"/>